<organism evidence="2 3">
    <name type="scientific">Leersia perrieri</name>
    <dbReference type="NCBI Taxonomy" id="77586"/>
    <lineage>
        <taxon>Eukaryota</taxon>
        <taxon>Viridiplantae</taxon>
        <taxon>Streptophyta</taxon>
        <taxon>Embryophyta</taxon>
        <taxon>Tracheophyta</taxon>
        <taxon>Spermatophyta</taxon>
        <taxon>Magnoliopsida</taxon>
        <taxon>Liliopsida</taxon>
        <taxon>Poales</taxon>
        <taxon>Poaceae</taxon>
        <taxon>BOP clade</taxon>
        <taxon>Oryzoideae</taxon>
        <taxon>Oryzeae</taxon>
        <taxon>Oryzinae</taxon>
        <taxon>Leersia</taxon>
    </lineage>
</organism>
<reference evidence="2 3" key="1">
    <citation type="submission" date="2012-08" db="EMBL/GenBank/DDBJ databases">
        <title>Oryza genome evolution.</title>
        <authorList>
            <person name="Wing R.A."/>
        </authorList>
    </citation>
    <scope>NUCLEOTIDE SEQUENCE</scope>
</reference>
<dbReference type="HOGENOM" id="CLU_2162036_0_0_1"/>
<dbReference type="AlphaFoldDB" id="A0A0D9V8U4"/>
<evidence type="ECO:0000313" key="3">
    <source>
        <dbReference type="Proteomes" id="UP000032180"/>
    </source>
</evidence>
<keyword evidence="3" id="KW-1185">Reference proteome</keyword>
<name>A0A0D9V8U4_9ORYZ</name>
<accession>A0A0D9V8U4</accession>
<feature type="region of interest" description="Disordered" evidence="1">
    <location>
        <begin position="75"/>
        <end position="111"/>
    </location>
</feature>
<sequence length="111" mass="11851">MAPAHRRGHGLTLRPPPTVVDITIIYLMNSTKFLTLASYKVFQDSALSPQAPLSLQAPGKAAGLLLSLPHTQATTALHGSRQRQNKACGVTRGSLERIVPDDTARAPPTTD</sequence>
<reference evidence="2" key="3">
    <citation type="submission" date="2015-04" db="UniProtKB">
        <authorList>
            <consortium name="EnsemblPlants"/>
        </authorList>
    </citation>
    <scope>IDENTIFICATION</scope>
</reference>
<dbReference type="Gramene" id="LPERR01G34540.3">
    <property type="protein sequence ID" value="LPERR01G34540.3"/>
    <property type="gene ID" value="LPERR01G34540"/>
</dbReference>
<protein>
    <submittedName>
        <fullName evidence="2">Uncharacterized protein</fullName>
    </submittedName>
</protein>
<dbReference type="Proteomes" id="UP000032180">
    <property type="component" value="Chromosome 1"/>
</dbReference>
<proteinExistence type="predicted"/>
<feature type="compositionally biased region" description="Basic and acidic residues" evidence="1">
    <location>
        <begin position="94"/>
        <end position="104"/>
    </location>
</feature>
<dbReference type="EnsemblPlants" id="LPERR01G34540.3">
    <property type="protein sequence ID" value="LPERR01G34540.3"/>
    <property type="gene ID" value="LPERR01G34540"/>
</dbReference>
<evidence type="ECO:0000313" key="2">
    <source>
        <dbReference type="EnsemblPlants" id="LPERR01G34540.3"/>
    </source>
</evidence>
<reference evidence="3" key="2">
    <citation type="submission" date="2013-12" db="EMBL/GenBank/DDBJ databases">
        <authorList>
            <person name="Yu Y."/>
            <person name="Lee S."/>
            <person name="de Baynast K."/>
            <person name="Wissotski M."/>
            <person name="Liu L."/>
            <person name="Talag J."/>
            <person name="Goicoechea J."/>
            <person name="Angelova A."/>
            <person name="Jetty R."/>
            <person name="Kudrna D."/>
            <person name="Golser W."/>
            <person name="Rivera L."/>
            <person name="Zhang J."/>
            <person name="Wing R."/>
        </authorList>
    </citation>
    <scope>NUCLEOTIDE SEQUENCE</scope>
</reference>
<evidence type="ECO:0000256" key="1">
    <source>
        <dbReference type="SAM" id="MobiDB-lite"/>
    </source>
</evidence>